<dbReference type="PRINTS" id="PR00625">
    <property type="entry name" value="JDOMAIN"/>
</dbReference>
<keyword evidence="4" id="KW-0256">Endoplasmic reticulum</keyword>
<accession>A0ABR4A2I3</accession>
<dbReference type="CDD" id="cd06257">
    <property type="entry name" value="DnaJ"/>
    <property type="match status" value="1"/>
</dbReference>
<dbReference type="PROSITE" id="PS50076">
    <property type="entry name" value="DNAJ_2"/>
    <property type="match status" value="1"/>
</dbReference>
<evidence type="ECO:0000256" key="8">
    <source>
        <dbReference type="ARBA" id="ARBA00023186"/>
    </source>
</evidence>
<sequence length="717" mass="80128">MSTDYNYDEQGQFFPYFILTISALVTLPLSYTLLRPNKDIEDTAPRIKSDFKPIDDVLIQRQKRKQWRRERRLKRIITVAAGWVAIALMIYLITVTQTTAPKIWDPYNILEISRSSTEQEIKKRYRDLSRVFHPDKAIVDESKNQTVEDINDYWVEVTKAFKTLTDEEIRNNYIQYGHPDGKQSFSIGIALPKFIVTDGNGKYVLLVYGLLLGVLLPYIVGKWWYGTQRITKENVLLASASNLFKEYNENITDGDILNALSSGEEYKDVLAGIKADSGLGKIEKSITQEDEAGPLMTQKDRQKLESYDGARRKAAALLWAYVGRIRLDGASLDDEKFEVAPLALKLNESFVAITLAFGNVPQLLSAYRISQHLIQAVPPKASPLLQLPHVTPQIANAIEGSGSRKHLTVQEFMAMPEYKRRKLATDQPGVLSPGQYNEAVAVARQLPLLMVEKVFFKVIGERFVTTSSFVQFVVKARVIPPGSANVPEVNELDLEDVDPEEGDIDAILGRKPAKNKKAKLLEGDAAPLPDAEKPLQPPLAYAPYFPRDHSPRWHVFLCDSKLGKVTVPPFTMTTFNKPLIDDDGNPTFNMQTFKMAFQAPTQAGNYPFVMHLVCDSYIGMDSKREVVLEVKDSSQAAAIVNEEDEISEPEEDSLAGQMNALKTGGVAGLAAPPKRTKKRAPVEESSDEESDTEGEADDTSETDTDTDSEDEGKGKKK</sequence>
<keyword evidence="2" id="KW-0813">Transport</keyword>
<gene>
    <name evidence="12" type="ORF">N7G274_008630</name>
</gene>
<dbReference type="Pfam" id="PF02889">
    <property type="entry name" value="Sec63"/>
    <property type="match status" value="1"/>
</dbReference>
<dbReference type="SMART" id="SM00271">
    <property type="entry name" value="DnaJ"/>
    <property type="match status" value="1"/>
</dbReference>
<evidence type="ECO:0000256" key="9">
    <source>
        <dbReference type="SAM" id="MobiDB-lite"/>
    </source>
</evidence>
<dbReference type="PANTHER" id="PTHR24075:SF0">
    <property type="entry name" value="TRANSLOCATION PROTEIN SEC63 HOMOLOG"/>
    <property type="match status" value="1"/>
</dbReference>
<dbReference type="PANTHER" id="PTHR24075">
    <property type="entry name" value="SEC63 DOMAIN-CONTAINING"/>
    <property type="match status" value="1"/>
</dbReference>
<feature type="compositionally biased region" description="Acidic residues" evidence="9">
    <location>
        <begin position="642"/>
        <end position="653"/>
    </location>
</feature>
<evidence type="ECO:0000313" key="13">
    <source>
        <dbReference type="Proteomes" id="UP001590950"/>
    </source>
</evidence>
<dbReference type="Gene3D" id="2.60.40.150">
    <property type="entry name" value="C2 domain"/>
    <property type="match status" value="1"/>
</dbReference>
<evidence type="ECO:0000256" key="1">
    <source>
        <dbReference type="ARBA" id="ARBA00004477"/>
    </source>
</evidence>
<evidence type="ECO:0000313" key="12">
    <source>
        <dbReference type="EMBL" id="KAL2038582.1"/>
    </source>
</evidence>
<dbReference type="EMBL" id="JBEFKJ010000031">
    <property type="protein sequence ID" value="KAL2038582.1"/>
    <property type="molecule type" value="Genomic_DNA"/>
</dbReference>
<feature type="transmembrane region" description="Helical" evidence="10">
    <location>
        <begin position="203"/>
        <end position="225"/>
    </location>
</feature>
<dbReference type="Gene3D" id="1.10.150.20">
    <property type="entry name" value="5' to 3' exonuclease, C-terminal subdomain"/>
    <property type="match status" value="1"/>
</dbReference>
<dbReference type="InterPro" id="IPR035892">
    <property type="entry name" value="C2_domain_sf"/>
</dbReference>
<comment type="subcellular location">
    <subcellularLocation>
        <location evidence="1">Endoplasmic reticulum membrane</location>
        <topology evidence="1">Multi-pass membrane protein</topology>
    </subcellularLocation>
</comment>
<keyword evidence="6 10" id="KW-1133">Transmembrane helix</keyword>
<evidence type="ECO:0000256" key="7">
    <source>
        <dbReference type="ARBA" id="ARBA00023136"/>
    </source>
</evidence>
<protein>
    <recommendedName>
        <fullName evidence="11">J domain-containing protein</fullName>
    </recommendedName>
</protein>
<feature type="region of interest" description="Disordered" evidence="9">
    <location>
        <begin position="642"/>
        <end position="717"/>
    </location>
</feature>
<evidence type="ECO:0000256" key="10">
    <source>
        <dbReference type="SAM" id="Phobius"/>
    </source>
</evidence>
<dbReference type="Proteomes" id="UP001590950">
    <property type="component" value="Unassembled WGS sequence"/>
</dbReference>
<keyword evidence="7 10" id="KW-0472">Membrane</keyword>
<dbReference type="InterPro" id="IPR036869">
    <property type="entry name" value="J_dom_sf"/>
</dbReference>
<dbReference type="SUPFAM" id="SSF46565">
    <property type="entry name" value="Chaperone J-domain"/>
    <property type="match status" value="1"/>
</dbReference>
<feature type="transmembrane region" description="Helical" evidence="10">
    <location>
        <begin position="73"/>
        <end position="94"/>
    </location>
</feature>
<evidence type="ECO:0000256" key="5">
    <source>
        <dbReference type="ARBA" id="ARBA00022927"/>
    </source>
</evidence>
<evidence type="ECO:0000256" key="2">
    <source>
        <dbReference type="ARBA" id="ARBA00022448"/>
    </source>
</evidence>
<keyword evidence="3 10" id="KW-0812">Transmembrane</keyword>
<feature type="transmembrane region" description="Helical" evidence="10">
    <location>
        <begin position="13"/>
        <end position="34"/>
    </location>
</feature>
<name>A0ABR4A2I3_9LECA</name>
<proteinExistence type="predicted"/>
<keyword evidence="5" id="KW-0653">Protein transport</keyword>
<dbReference type="SMART" id="SM00973">
    <property type="entry name" value="Sec63"/>
    <property type="match status" value="1"/>
</dbReference>
<keyword evidence="8" id="KW-0143">Chaperone</keyword>
<evidence type="ECO:0000256" key="6">
    <source>
        <dbReference type="ARBA" id="ARBA00022989"/>
    </source>
</evidence>
<dbReference type="InterPro" id="IPR001623">
    <property type="entry name" value="DnaJ_domain"/>
</dbReference>
<reference evidence="12 13" key="1">
    <citation type="submission" date="2024-09" db="EMBL/GenBank/DDBJ databases">
        <title>Rethinking Asexuality: The Enigmatic Case of Functional Sexual Genes in Lepraria (Stereocaulaceae).</title>
        <authorList>
            <person name="Doellman M."/>
            <person name="Sun Y."/>
            <person name="Barcenas-Pena A."/>
            <person name="Lumbsch H.T."/>
            <person name="Grewe F."/>
        </authorList>
    </citation>
    <scope>NUCLEOTIDE SEQUENCE [LARGE SCALE GENOMIC DNA]</scope>
    <source>
        <strain evidence="12 13">Mercado 3170</strain>
    </source>
</reference>
<dbReference type="SUPFAM" id="SSF158702">
    <property type="entry name" value="Sec63 N-terminal domain-like"/>
    <property type="match status" value="1"/>
</dbReference>
<dbReference type="Pfam" id="PF00226">
    <property type="entry name" value="DnaJ"/>
    <property type="match status" value="1"/>
</dbReference>
<dbReference type="Gene3D" id="1.10.3380.10">
    <property type="entry name" value="Sec63 N-terminal domain-like domain"/>
    <property type="match status" value="1"/>
</dbReference>
<comment type="caution">
    <text evidence="12">The sequence shown here is derived from an EMBL/GenBank/DDBJ whole genome shotgun (WGS) entry which is preliminary data.</text>
</comment>
<organism evidence="12 13">
    <name type="scientific">Stereocaulon virgatum</name>
    <dbReference type="NCBI Taxonomy" id="373712"/>
    <lineage>
        <taxon>Eukaryota</taxon>
        <taxon>Fungi</taxon>
        <taxon>Dikarya</taxon>
        <taxon>Ascomycota</taxon>
        <taxon>Pezizomycotina</taxon>
        <taxon>Lecanoromycetes</taxon>
        <taxon>OSLEUM clade</taxon>
        <taxon>Lecanoromycetidae</taxon>
        <taxon>Lecanorales</taxon>
        <taxon>Lecanorineae</taxon>
        <taxon>Stereocaulaceae</taxon>
        <taxon>Stereocaulon</taxon>
    </lineage>
</organism>
<dbReference type="InterPro" id="IPR004179">
    <property type="entry name" value="Sec63-dom"/>
</dbReference>
<feature type="compositionally biased region" description="Acidic residues" evidence="9">
    <location>
        <begin position="684"/>
        <end position="710"/>
    </location>
</feature>
<evidence type="ECO:0000259" key="11">
    <source>
        <dbReference type="PROSITE" id="PS50076"/>
    </source>
</evidence>
<feature type="domain" description="J" evidence="11">
    <location>
        <begin position="105"/>
        <end position="177"/>
    </location>
</feature>
<evidence type="ECO:0000256" key="3">
    <source>
        <dbReference type="ARBA" id="ARBA00022692"/>
    </source>
</evidence>
<dbReference type="InterPro" id="IPR014756">
    <property type="entry name" value="Ig_E-set"/>
</dbReference>
<dbReference type="Gene3D" id="1.10.287.110">
    <property type="entry name" value="DnaJ domain"/>
    <property type="match status" value="1"/>
</dbReference>
<dbReference type="SUPFAM" id="SSF81296">
    <property type="entry name" value="E set domains"/>
    <property type="match status" value="1"/>
</dbReference>
<keyword evidence="13" id="KW-1185">Reference proteome</keyword>
<evidence type="ECO:0000256" key="4">
    <source>
        <dbReference type="ARBA" id="ARBA00022824"/>
    </source>
</evidence>